<organism evidence="3 4">
    <name type="scientific">Papaver somniferum</name>
    <name type="common">Opium poppy</name>
    <dbReference type="NCBI Taxonomy" id="3469"/>
    <lineage>
        <taxon>Eukaryota</taxon>
        <taxon>Viridiplantae</taxon>
        <taxon>Streptophyta</taxon>
        <taxon>Embryophyta</taxon>
        <taxon>Tracheophyta</taxon>
        <taxon>Spermatophyta</taxon>
        <taxon>Magnoliopsida</taxon>
        <taxon>Ranunculales</taxon>
        <taxon>Papaveraceae</taxon>
        <taxon>Papaveroideae</taxon>
        <taxon>Papaver</taxon>
    </lineage>
</organism>
<name>A0A4Y7JV10_PAPSO</name>
<sequence length="155" mass="16919">MKKSSSSNCSSLVCLSLVFIGVMFVMSAGLPSAKGKCVTQPPNFSHLDPIPAQTPPTSNNDLSDQQPLVLAKTAADSQKTHISSIGSDTPGMRKEDVKIESAAVEGGANFNPWSRIFGDEPKRSEEDVRMSWTLFDRRGFGFPMQKPKSRENEEL</sequence>
<feature type="compositionally biased region" description="Polar residues" evidence="1">
    <location>
        <begin position="55"/>
        <end position="66"/>
    </location>
</feature>
<evidence type="ECO:0000313" key="4">
    <source>
        <dbReference type="Proteomes" id="UP000316621"/>
    </source>
</evidence>
<feature type="compositionally biased region" description="Polar residues" evidence="1">
    <location>
        <begin position="75"/>
        <end position="87"/>
    </location>
</feature>
<protein>
    <submittedName>
        <fullName evidence="3">Uncharacterized protein</fullName>
    </submittedName>
</protein>
<gene>
    <name evidence="3" type="ORF">C5167_025629</name>
</gene>
<feature type="region of interest" description="Disordered" evidence="1">
    <location>
        <begin position="44"/>
        <end position="95"/>
    </location>
</feature>
<dbReference type="EMBL" id="CM010719">
    <property type="protein sequence ID" value="RZC63882.1"/>
    <property type="molecule type" value="Genomic_DNA"/>
</dbReference>
<dbReference type="AlphaFoldDB" id="A0A4Y7JV10"/>
<evidence type="ECO:0000256" key="2">
    <source>
        <dbReference type="SAM" id="SignalP"/>
    </source>
</evidence>
<dbReference type="Gramene" id="RZC63882">
    <property type="protein sequence ID" value="RZC63882"/>
    <property type="gene ID" value="C5167_025629"/>
</dbReference>
<accession>A0A4Y7JV10</accession>
<keyword evidence="2" id="KW-0732">Signal</keyword>
<reference evidence="3 4" key="1">
    <citation type="journal article" date="2018" name="Science">
        <title>The opium poppy genome and morphinan production.</title>
        <authorList>
            <person name="Guo L."/>
            <person name="Winzer T."/>
            <person name="Yang X."/>
            <person name="Li Y."/>
            <person name="Ning Z."/>
            <person name="He Z."/>
            <person name="Teodor R."/>
            <person name="Lu Y."/>
            <person name="Bowser T.A."/>
            <person name="Graham I.A."/>
            <person name="Ye K."/>
        </authorList>
    </citation>
    <scope>NUCLEOTIDE SEQUENCE [LARGE SCALE GENOMIC DNA]</scope>
    <source>
        <strain evidence="4">cv. HN1</strain>
        <tissue evidence="3">Leaves</tissue>
    </source>
</reference>
<feature type="chain" id="PRO_5021206889" evidence="2">
    <location>
        <begin position="36"/>
        <end position="155"/>
    </location>
</feature>
<evidence type="ECO:0000313" key="3">
    <source>
        <dbReference type="EMBL" id="RZC63882.1"/>
    </source>
</evidence>
<feature type="signal peptide" evidence="2">
    <location>
        <begin position="1"/>
        <end position="35"/>
    </location>
</feature>
<evidence type="ECO:0000256" key="1">
    <source>
        <dbReference type="SAM" id="MobiDB-lite"/>
    </source>
</evidence>
<dbReference type="Proteomes" id="UP000316621">
    <property type="component" value="Chromosome 5"/>
</dbReference>
<proteinExistence type="predicted"/>
<keyword evidence="4" id="KW-1185">Reference proteome</keyword>